<dbReference type="EMBL" id="CP051217">
    <property type="protein sequence ID" value="QJB69653.1"/>
    <property type="molecule type" value="Genomic_DNA"/>
</dbReference>
<gene>
    <name evidence="2" type="ORF">HF685_10475</name>
</gene>
<dbReference type="InterPro" id="IPR025514">
    <property type="entry name" value="DUF4402"/>
</dbReference>
<evidence type="ECO:0000313" key="3">
    <source>
        <dbReference type="Proteomes" id="UP000501600"/>
    </source>
</evidence>
<dbReference type="KEGG" id="phao:HF685_10475"/>
<proteinExistence type="predicted"/>
<keyword evidence="3" id="KW-1185">Reference proteome</keyword>
<reference evidence="2 3" key="1">
    <citation type="submission" date="2020-04" db="EMBL/GenBank/DDBJ databases">
        <title>Genome sequence for Sphingorhabdus sp. strain M1.</title>
        <authorList>
            <person name="Park S.-J."/>
        </authorList>
    </citation>
    <scope>NUCLEOTIDE SEQUENCE [LARGE SCALE GENOMIC DNA]</scope>
    <source>
        <strain evidence="2 3">JK6</strain>
    </source>
</reference>
<name>A0A6H2DNU5_9SPHN</name>
<feature type="signal peptide" evidence="1">
    <location>
        <begin position="1"/>
        <end position="27"/>
    </location>
</feature>
<dbReference type="AlphaFoldDB" id="A0A6H2DNU5"/>
<dbReference type="Pfam" id="PF14352">
    <property type="entry name" value="DUF4402"/>
    <property type="match status" value="1"/>
</dbReference>
<dbReference type="Proteomes" id="UP000501600">
    <property type="component" value="Chromosome"/>
</dbReference>
<organism evidence="2 3">
    <name type="scientific">Parasphingorhabdus halotolerans</name>
    <dbReference type="NCBI Taxonomy" id="2725558"/>
    <lineage>
        <taxon>Bacteria</taxon>
        <taxon>Pseudomonadati</taxon>
        <taxon>Pseudomonadota</taxon>
        <taxon>Alphaproteobacteria</taxon>
        <taxon>Sphingomonadales</taxon>
        <taxon>Sphingomonadaceae</taxon>
        <taxon>Parasphingorhabdus</taxon>
    </lineage>
</organism>
<keyword evidence="1" id="KW-0732">Signal</keyword>
<feature type="chain" id="PRO_5026254072" evidence="1">
    <location>
        <begin position="28"/>
        <end position="182"/>
    </location>
</feature>
<protein>
    <submittedName>
        <fullName evidence="2">DUF4402 domain-containing protein</fullName>
    </submittedName>
</protein>
<evidence type="ECO:0000256" key="1">
    <source>
        <dbReference type="SAM" id="SignalP"/>
    </source>
</evidence>
<accession>A0A6H2DNU5</accession>
<sequence>MFRLMNIISTLLAFMMAFAVWTGTALAQCRLCAEPAGSDASSAQSGSTPSEMPLRIEITADLDFSRLALMNRSGGEVSIDPLSGQRRISGGITDLGGMSLHGQGRLEGEPGRYVSVNLPDRITLSAPNGSTAELVKLETNLPVRAKLDSRGQLTFSFGGKLQVTGNANGQFRGRISITADYE</sequence>
<evidence type="ECO:0000313" key="2">
    <source>
        <dbReference type="EMBL" id="QJB69653.1"/>
    </source>
</evidence>